<evidence type="ECO:0000313" key="1">
    <source>
        <dbReference type="EMBL" id="KAK8766711.1"/>
    </source>
</evidence>
<protein>
    <submittedName>
        <fullName evidence="1">Uncharacterized protein</fullName>
    </submittedName>
</protein>
<dbReference type="EMBL" id="JARKHS020026083">
    <property type="protein sequence ID" value="KAK8766711.1"/>
    <property type="molecule type" value="Genomic_DNA"/>
</dbReference>
<organism evidence="1 2">
    <name type="scientific">Amblyomma americanum</name>
    <name type="common">Lone star tick</name>
    <dbReference type="NCBI Taxonomy" id="6943"/>
    <lineage>
        <taxon>Eukaryota</taxon>
        <taxon>Metazoa</taxon>
        <taxon>Ecdysozoa</taxon>
        <taxon>Arthropoda</taxon>
        <taxon>Chelicerata</taxon>
        <taxon>Arachnida</taxon>
        <taxon>Acari</taxon>
        <taxon>Parasitiformes</taxon>
        <taxon>Ixodida</taxon>
        <taxon>Ixodoidea</taxon>
        <taxon>Ixodidae</taxon>
        <taxon>Amblyomminae</taxon>
        <taxon>Amblyomma</taxon>
    </lineage>
</organism>
<keyword evidence="2" id="KW-1185">Reference proteome</keyword>
<evidence type="ECO:0000313" key="2">
    <source>
        <dbReference type="Proteomes" id="UP001321473"/>
    </source>
</evidence>
<gene>
    <name evidence="1" type="ORF">V5799_006510</name>
</gene>
<comment type="caution">
    <text evidence="1">The sequence shown here is derived from an EMBL/GenBank/DDBJ whole genome shotgun (WGS) entry which is preliminary data.</text>
</comment>
<dbReference type="AlphaFoldDB" id="A0AAQ4DW71"/>
<reference evidence="1 2" key="1">
    <citation type="journal article" date="2023" name="Arcadia Sci">
        <title>De novo assembly of a long-read Amblyomma americanum tick genome.</title>
        <authorList>
            <person name="Chou S."/>
            <person name="Poskanzer K.E."/>
            <person name="Rollins M."/>
            <person name="Thuy-Boun P.S."/>
        </authorList>
    </citation>
    <scope>NUCLEOTIDE SEQUENCE [LARGE SCALE GENOMIC DNA]</scope>
    <source>
        <strain evidence="1">F_SG_1</strain>
        <tissue evidence="1">Salivary glands</tissue>
    </source>
</reference>
<name>A0AAQ4DW71_AMBAM</name>
<dbReference type="Proteomes" id="UP001321473">
    <property type="component" value="Unassembled WGS sequence"/>
</dbReference>
<accession>A0AAQ4DW71</accession>
<proteinExistence type="predicted"/>
<sequence length="178" mass="19152">MLRSPRLACLGIGWLGPRVRPPEWLAPPSSSSSQSWRAREKIGFPAAASLLEASFPRSRRSVVTTRLLTSRAVAASRFLRRVGFAAGHVTSTPGLAASSARGRELLRGQPRMRADLRGSVTSRLSRRRKVSALFRPDASRFVSTPSARGGAVPFVSVARCSARSHGGALRLDPPRASL</sequence>